<dbReference type="VEuPathDB" id="FungiDB:LELG_00534"/>
<dbReference type="eggNOG" id="ENOG502RQCB">
    <property type="taxonomic scope" value="Eukaryota"/>
</dbReference>
<dbReference type="GeneID" id="5234686"/>
<evidence type="ECO:0000313" key="1">
    <source>
        <dbReference type="EMBL" id="EDK42356.1"/>
    </source>
</evidence>
<dbReference type="InParanoid" id="A5DT48"/>
<dbReference type="HOGENOM" id="CLU_1184869_0_0_1"/>
<dbReference type="OMA" id="NGSAPDY"/>
<keyword evidence="2" id="KW-1185">Reference proteome</keyword>
<organism evidence="1 2">
    <name type="scientific">Lodderomyces elongisporus (strain ATCC 11503 / CBS 2605 / JCM 1781 / NBRC 1676 / NRRL YB-4239)</name>
    <name type="common">Yeast</name>
    <name type="synonym">Saccharomyces elongisporus</name>
    <dbReference type="NCBI Taxonomy" id="379508"/>
    <lineage>
        <taxon>Eukaryota</taxon>
        <taxon>Fungi</taxon>
        <taxon>Dikarya</taxon>
        <taxon>Ascomycota</taxon>
        <taxon>Saccharomycotina</taxon>
        <taxon>Pichiomycetes</taxon>
        <taxon>Debaryomycetaceae</taxon>
        <taxon>Candida/Lodderomyces clade</taxon>
        <taxon>Lodderomyces</taxon>
    </lineage>
</organism>
<dbReference type="OrthoDB" id="4019919at2759"/>
<dbReference type="Proteomes" id="UP000001996">
    <property type="component" value="Unassembled WGS sequence"/>
</dbReference>
<dbReference type="AlphaFoldDB" id="A5DT48"/>
<accession>A5DT48</accession>
<proteinExistence type="predicted"/>
<dbReference type="EMBL" id="CH981524">
    <property type="protein sequence ID" value="EDK42356.1"/>
    <property type="molecule type" value="Genomic_DNA"/>
</dbReference>
<dbReference type="KEGG" id="lel:PVL30_000520"/>
<gene>
    <name evidence="1" type="ORF">LELG_00534</name>
</gene>
<protein>
    <submittedName>
        <fullName evidence="1">Uncharacterized protein</fullName>
    </submittedName>
</protein>
<reference evidence="1 2" key="1">
    <citation type="journal article" date="2009" name="Nature">
        <title>Evolution of pathogenicity and sexual reproduction in eight Candida genomes.</title>
        <authorList>
            <person name="Butler G."/>
            <person name="Rasmussen M.D."/>
            <person name="Lin M.F."/>
            <person name="Santos M.A."/>
            <person name="Sakthikumar S."/>
            <person name="Munro C.A."/>
            <person name="Rheinbay E."/>
            <person name="Grabherr M."/>
            <person name="Forche A."/>
            <person name="Reedy J.L."/>
            <person name="Agrafioti I."/>
            <person name="Arnaud M.B."/>
            <person name="Bates S."/>
            <person name="Brown A.J."/>
            <person name="Brunke S."/>
            <person name="Costanzo M.C."/>
            <person name="Fitzpatrick D.A."/>
            <person name="de Groot P.W."/>
            <person name="Harris D."/>
            <person name="Hoyer L.L."/>
            <person name="Hube B."/>
            <person name="Klis F.M."/>
            <person name="Kodira C."/>
            <person name="Lennard N."/>
            <person name="Logue M.E."/>
            <person name="Martin R."/>
            <person name="Neiman A.M."/>
            <person name="Nikolaou E."/>
            <person name="Quail M.A."/>
            <person name="Quinn J."/>
            <person name="Santos M.C."/>
            <person name="Schmitzberger F.F."/>
            <person name="Sherlock G."/>
            <person name="Shah P."/>
            <person name="Silverstein K.A."/>
            <person name="Skrzypek M.S."/>
            <person name="Soll D."/>
            <person name="Staggs R."/>
            <person name="Stansfield I."/>
            <person name="Stumpf M.P."/>
            <person name="Sudbery P.E."/>
            <person name="Srikantha T."/>
            <person name="Zeng Q."/>
            <person name="Berman J."/>
            <person name="Berriman M."/>
            <person name="Heitman J."/>
            <person name="Gow N.A."/>
            <person name="Lorenz M.C."/>
            <person name="Birren B.W."/>
            <person name="Kellis M."/>
            <person name="Cuomo C.A."/>
        </authorList>
    </citation>
    <scope>NUCLEOTIDE SEQUENCE [LARGE SCALE GENOMIC DNA]</scope>
    <source>
        <strain evidence="2">ATCC 11503 / BCRC 21390 / CBS 2605 / JCM 1781 / NBRC 1676 / NRRL YB-4239</strain>
    </source>
</reference>
<evidence type="ECO:0000313" key="2">
    <source>
        <dbReference type="Proteomes" id="UP000001996"/>
    </source>
</evidence>
<sequence length="271" mass="30986">MNENNNEATEAQLFATAVIHWLSEFAQSPMGSESRWTVLMDVDVLYKVFRYFIVGAHASAHTDIDASMNIDVHKHSDTHYSKCQEQNHNTEALIHNLKGTACDKMQHIPTRTLVQIDALNSLLHAHLKAKVQMNALPNLDLYKLVLFKDCKELVHLCQMLLVLGTYTSKEATCGQSYMEFLTEEDKEVITKHNITRNVRMQSHTELGRTFPIQPHSNFQKMGSEPELVHDSTSNKGSHTITEDEYRALKWENEVFEKVIANMSVRKSNSSR</sequence>
<name>A5DT48_LODEL</name>